<feature type="transmembrane region" description="Helical" evidence="1">
    <location>
        <begin position="7"/>
        <end position="24"/>
    </location>
</feature>
<comment type="caution">
    <text evidence="2">The sequence shown here is derived from an EMBL/GenBank/DDBJ whole genome shotgun (WGS) entry which is preliminary data.</text>
</comment>
<keyword evidence="1" id="KW-0472">Membrane</keyword>
<name>A0A398CSY9_9BACT</name>
<keyword evidence="1" id="KW-1133">Transmembrane helix</keyword>
<keyword evidence="3" id="KW-1185">Reference proteome</keyword>
<feature type="transmembrane region" description="Helical" evidence="1">
    <location>
        <begin position="214"/>
        <end position="232"/>
    </location>
</feature>
<accession>A0A398CSY9</accession>
<organism evidence="2 3">
    <name type="scientific">Candidatus Cryosericum terrychapinii</name>
    <dbReference type="NCBI Taxonomy" id="2290919"/>
    <lineage>
        <taxon>Bacteria</taxon>
        <taxon>Pseudomonadati</taxon>
        <taxon>Caldisericota/Cryosericota group</taxon>
        <taxon>Candidatus Cryosericota</taxon>
        <taxon>Candidatus Cryosericia</taxon>
        <taxon>Candidatus Cryosericales</taxon>
        <taxon>Candidatus Cryosericaceae</taxon>
        <taxon>Candidatus Cryosericum</taxon>
    </lineage>
</organism>
<dbReference type="AlphaFoldDB" id="A0A398CSY9"/>
<gene>
    <name evidence="2" type="ORF">SMC7_06160</name>
</gene>
<keyword evidence="1" id="KW-0812">Transmembrane</keyword>
<evidence type="ECO:0000313" key="3">
    <source>
        <dbReference type="Proteomes" id="UP000266328"/>
    </source>
</evidence>
<feature type="transmembrane region" description="Helical" evidence="1">
    <location>
        <begin position="55"/>
        <end position="77"/>
    </location>
</feature>
<feature type="transmembrane region" description="Helical" evidence="1">
    <location>
        <begin position="101"/>
        <end position="122"/>
    </location>
</feature>
<reference evidence="2 3" key="1">
    <citation type="submission" date="2018-09" db="EMBL/GenBank/DDBJ databases">
        <title>Discovery and Ecogenomic Context for Candidatus Cryosericales, a Global Caldiserica Order Active in Thawing Permafrost.</title>
        <authorList>
            <person name="Martinez M.A."/>
            <person name="Woodcroft B.J."/>
            <person name="Ignacio Espinoza J.C."/>
            <person name="Zayed A."/>
            <person name="Singleton C.M."/>
            <person name="Boyd J."/>
            <person name="Li Y.-F."/>
            <person name="Purvine S."/>
            <person name="Maughan H."/>
            <person name="Hodgkins S.B."/>
            <person name="Anderson D."/>
            <person name="Sederholm M."/>
            <person name="Temperton B."/>
            <person name="Saleska S.R."/>
            <person name="Tyson G.W."/>
            <person name="Rich V.I."/>
        </authorList>
    </citation>
    <scope>NUCLEOTIDE SEQUENCE [LARGE SCALE GENOMIC DNA]</scope>
    <source>
        <strain evidence="2 3">SMC7</strain>
    </source>
</reference>
<feature type="transmembrane region" description="Helical" evidence="1">
    <location>
        <begin position="30"/>
        <end position="48"/>
    </location>
</feature>
<dbReference type="RefSeq" id="WP_119089479.1">
    <property type="nucleotide sequence ID" value="NZ_QXIS01000033.1"/>
</dbReference>
<feature type="transmembrane region" description="Helical" evidence="1">
    <location>
        <begin position="244"/>
        <end position="267"/>
    </location>
</feature>
<feature type="transmembrane region" description="Helical" evidence="1">
    <location>
        <begin position="134"/>
        <end position="154"/>
    </location>
</feature>
<proteinExistence type="predicted"/>
<evidence type="ECO:0000313" key="2">
    <source>
        <dbReference type="EMBL" id="RIE05735.1"/>
    </source>
</evidence>
<protein>
    <submittedName>
        <fullName evidence="2">Uncharacterized protein</fullName>
    </submittedName>
</protein>
<dbReference type="EMBL" id="QXIS01000033">
    <property type="protein sequence ID" value="RIE05735.1"/>
    <property type="molecule type" value="Genomic_DNA"/>
</dbReference>
<feature type="transmembrane region" description="Helical" evidence="1">
    <location>
        <begin position="181"/>
        <end position="207"/>
    </location>
</feature>
<sequence>MNERRSWSRILVLPGIVAILLGIIEPGEGLSVLYVLSGIGLVALSAFLGKTRHRALVLGALGVGAIGLSARIALWVLEDRYSWWPEISAAEPVFPARPLHLVWTIGVGASLAGAALVLFEFLYAEDVPMNTRRWWSRTVTFVGPAMMALGAYLVKSDYPVFPYVIGWLLLPLQKVWRQDGWNLIPCALIGAIMLAGSGLAALGAYLVKSRYRRFLYVALALTACGLTTTLVLMDKYTYLAAPWWEVFCFTYPIGLIMSCVGAVLVLIESFRRAPVSQDGVGTV</sequence>
<dbReference type="Proteomes" id="UP000266328">
    <property type="component" value="Unassembled WGS sequence"/>
</dbReference>
<evidence type="ECO:0000256" key="1">
    <source>
        <dbReference type="SAM" id="Phobius"/>
    </source>
</evidence>